<dbReference type="Pfam" id="PF02311">
    <property type="entry name" value="AraC_binding"/>
    <property type="match status" value="1"/>
</dbReference>
<dbReference type="InterPro" id="IPR003313">
    <property type="entry name" value="AraC-bd"/>
</dbReference>
<evidence type="ECO:0000256" key="1">
    <source>
        <dbReference type="ARBA" id="ARBA00023125"/>
    </source>
</evidence>
<dbReference type="InterPro" id="IPR037923">
    <property type="entry name" value="HTH-like"/>
</dbReference>
<name>A0A074L599_9BACT</name>
<proteinExistence type="predicted"/>
<dbReference type="GO" id="GO:0003677">
    <property type="term" value="F:DNA binding"/>
    <property type="evidence" value="ECO:0007669"/>
    <property type="project" value="UniProtKB-KW"/>
</dbReference>
<gene>
    <name evidence="3" type="ORF">EL17_00590</name>
</gene>
<evidence type="ECO:0000259" key="2">
    <source>
        <dbReference type="Pfam" id="PF02311"/>
    </source>
</evidence>
<evidence type="ECO:0000313" key="4">
    <source>
        <dbReference type="Proteomes" id="UP000027821"/>
    </source>
</evidence>
<sequence length="139" mass="15668">MPDTIPKFAIAELLTDPMSQAPLIDYHLMVSPPGRQLTNIPYRTTFYAVGLCRAGTVVLKANRDHYQVAPGTLILLGPEVLRHWQQQSADYHTEAMFFTETFFSAPYTDPTRLRQLPFFHAQATRVMPLSSTETAQVGQ</sequence>
<accession>A0A074L599</accession>
<dbReference type="eggNOG" id="COG2207">
    <property type="taxonomic scope" value="Bacteria"/>
</dbReference>
<dbReference type="SUPFAM" id="SSF51215">
    <property type="entry name" value="Regulatory protein AraC"/>
    <property type="match status" value="1"/>
</dbReference>
<keyword evidence="1" id="KW-0238">DNA-binding</keyword>
<protein>
    <recommendedName>
        <fullName evidence="2">AraC-type arabinose-binding/dimerisation domain-containing protein</fullName>
    </recommendedName>
</protein>
<feature type="domain" description="AraC-type arabinose-binding/dimerisation" evidence="2">
    <location>
        <begin position="43"/>
        <end position="81"/>
    </location>
</feature>
<dbReference type="Proteomes" id="UP000027821">
    <property type="component" value="Unassembled WGS sequence"/>
</dbReference>
<evidence type="ECO:0000313" key="3">
    <source>
        <dbReference type="EMBL" id="KEO75620.1"/>
    </source>
</evidence>
<organism evidence="3 4">
    <name type="scientific">Anditalea andensis</name>
    <dbReference type="NCBI Taxonomy" id="1048983"/>
    <lineage>
        <taxon>Bacteria</taxon>
        <taxon>Pseudomonadati</taxon>
        <taxon>Bacteroidota</taxon>
        <taxon>Cytophagia</taxon>
        <taxon>Cytophagales</taxon>
        <taxon>Cytophagaceae</taxon>
        <taxon>Anditalea</taxon>
    </lineage>
</organism>
<dbReference type="AlphaFoldDB" id="A0A074L599"/>
<comment type="caution">
    <text evidence="3">The sequence shown here is derived from an EMBL/GenBank/DDBJ whole genome shotgun (WGS) entry which is preliminary data.</text>
</comment>
<dbReference type="EMBL" id="JMIH01000010">
    <property type="protein sequence ID" value="KEO75620.1"/>
    <property type="molecule type" value="Genomic_DNA"/>
</dbReference>
<dbReference type="OrthoDB" id="1007667at2"/>
<dbReference type="GO" id="GO:0006355">
    <property type="term" value="P:regulation of DNA-templated transcription"/>
    <property type="evidence" value="ECO:0007669"/>
    <property type="project" value="InterPro"/>
</dbReference>
<reference evidence="3 4" key="1">
    <citation type="submission" date="2014-04" db="EMBL/GenBank/DDBJ databases">
        <title>Characterization and application of a salt tolerant electro-active bacterium.</title>
        <authorList>
            <person name="Yang L."/>
            <person name="Wei S."/>
            <person name="Tay Q.X.M."/>
        </authorList>
    </citation>
    <scope>NUCLEOTIDE SEQUENCE [LARGE SCALE GENOMIC DNA]</scope>
    <source>
        <strain evidence="3 4">LY1</strain>
    </source>
</reference>
<dbReference type="STRING" id="1048983.EL17_00590"/>
<keyword evidence="4" id="KW-1185">Reference proteome</keyword>